<sequence length="496" mass="58060">MSSLPKLGKNKFSSRRNLWFERLMAILASLNLGLVLFDMSYVPWRNFWLQGNLQFLDFVIKIPLPPITHWYDPVKGIQPHRETQKYLETVNALEEQVAQQGLQSPETEKLLADMRRLSNEMIDSDPFRVANKSGTLEKIKNRMRDRIGLDSARQSFKTFWSQDYLLKNGWKKEITFFNNKIRPSIETNYFRPIAESGEFVDKFWILDIPFAIIFGLEFLGRTWSIGRRHFGVSWRDAMLWRWYDIFLLIPFWRWLRIIPVTLRLHQAELIDLDRIQAQFSQGFVATFAEEITEVVVVRVIKQVQSSIEKGEITRWLLQPEKRTYIDINNVNEVEAIADIMIKLIVYRVLPKIQPDLEAILRHNIESVLKNLPAYKNIQNIPLLANIPNQLTERLVTEISQGAYEAIKAALEDAEGAKLSAQLVQHFGEAIAQEVQSQQTVDKIQSLVLDMLEEIKINYVERLSQEDVEQVMEETRKIRQLTQTQDGQIYPYKKHSI</sequence>
<gene>
    <name evidence="2" type="ORF">H6G03_14415</name>
</gene>
<feature type="transmembrane region" description="Helical" evidence="1">
    <location>
        <begin position="20"/>
        <end position="42"/>
    </location>
</feature>
<keyword evidence="1" id="KW-0472">Membrane</keyword>
<organism evidence="2 3">
    <name type="scientific">Aerosakkonema funiforme FACHB-1375</name>
    <dbReference type="NCBI Taxonomy" id="2949571"/>
    <lineage>
        <taxon>Bacteria</taxon>
        <taxon>Bacillati</taxon>
        <taxon>Cyanobacteriota</taxon>
        <taxon>Cyanophyceae</taxon>
        <taxon>Oscillatoriophycideae</taxon>
        <taxon>Aerosakkonematales</taxon>
        <taxon>Aerosakkonemataceae</taxon>
        <taxon>Aerosakkonema</taxon>
    </lineage>
</organism>
<dbReference type="Proteomes" id="UP000641646">
    <property type="component" value="Unassembled WGS sequence"/>
</dbReference>
<evidence type="ECO:0000256" key="1">
    <source>
        <dbReference type="SAM" id="Phobius"/>
    </source>
</evidence>
<reference evidence="2" key="1">
    <citation type="journal article" date="2015" name="ISME J.">
        <title>Draft Genome Sequence of Streptomyces incarnatus NRRL8089, which Produces the Nucleoside Antibiotic Sinefungin.</title>
        <authorList>
            <person name="Oshima K."/>
            <person name="Hattori M."/>
            <person name="Shimizu H."/>
            <person name="Fukuda K."/>
            <person name="Nemoto M."/>
            <person name="Inagaki K."/>
            <person name="Tamura T."/>
        </authorList>
    </citation>
    <scope>NUCLEOTIDE SEQUENCE</scope>
    <source>
        <strain evidence="2">FACHB-1375</strain>
    </source>
</reference>
<dbReference type="RefSeq" id="WP_190465086.1">
    <property type="nucleotide sequence ID" value="NZ_JACJPW010000033.1"/>
</dbReference>
<evidence type="ECO:0000313" key="2">
    <source>
        <dbReference type="EMBL" id="MBD2182276.1"/>
    </source>
</evidence>
<reference evidence="2" key="2">
    <citation type="submission" date="2020-08" db="EMBL/GenBank/DDBJ databases">
        <authorList>
            <person name="Chen M."/>
            <person name="Teng W."/>
            <person name="Zhao L."/>
            <person name="Hu C."/>
            <person name="Zhou Y."/>
            <person name="Han B."/>
            <person name="Song L."/>
            <person name="Shu W."/>
        </authorList>
    </citation>
    <scope>NUCLEOTIDE SEQUENCE</scope>
    <source>
        <strain evidence="2">FACHB-1375</strain>
    </source>
</reference>
<accession>A0A926VE54</accession>
<keyword evidence="1" id="KW-1133">Transmembrane helix</keyword>
<dbReference type="EMBL" id="JACJPW010000033">
    <property type="protein sequence ID" value="MBD2182276.1"/>
    <property type="molecule type" value="Genomic_DNA"/>
</dbReference>
<dbReference type="AlphaFoldDB" id="A0A926VE54"/>
<comment type="caution">
    <text evidence="2">The sequence shown here is derived from an EMBL/GenBank/DDBJ whole genome shotgun (WGS) entry which is preliminary data.</text>
</comment>
<keyword evidence="1" id="KW-0812">Transmembrane</keyword>
<evidence type="ECO:0000313" key="3">
    <source>
        <dbReference type="Proteomes" id="UP000641646"/>
    </source>
</evidence>
<keyword evidence="3" id="KW-1185">Reference proteome</keyword>
<protein>
    <submittedName>
        <fullName evidence="2">Uncharacterized protein</fullName>
    </submittedName>
</protein>
<name>A0A926VE54_9CYAN</name>
<proteinExistence type="predicted"/>